<evidence type="ECO:0000313" key="1">
    <source>
        <dbReference type="EMBL" id="DAD70803.1"/>
    </source>
</evidence>
<accession>A0A8S5LLQ5</accession>
<protein>
    <submittedName>
        <fullName evidence="1">Uncharacterized protein</fullName>
    </submittedName>
</protein>
<sequence>MVTCPYKDGAKCTDPDTDCPHWQGTFCELDESSKEE</sequence>
<proteinExistence type="predicted"/>
<dbReference type="EMBL" id="BK015870">
    <property type="protein sequence ID" value="DAD70803.1"/>
    <property type="molecule type" value="Genomic_DNA"/>
</dbReference>
<reference evidence="1" key="1">
    <citation type="journal article" date="2021" name="Proc. Natl. Acad. Sci. U.S.A.">
        <title>A Catalog of Tens of Thousands of Viruses from Human Metagenomes Reveals Hidden Associations with Chronic Diseases.</title>
        <authorList>
            <person name="Tisza M.J."/>
            <person name="Buck C.B."/>
        </authorList>
    </citation>
    <scope>NUCLEOTIDE SEQUENCE</scope>
    <source>
        <strain evidence="1">CtKcB20</strain>
    </source>
</reference>
<organism evidence="1">
    <name type="scientific">Siphoviridae sp. ctKcB20</name>
    <dbReference type="NCBI Taxonomy" id="2827568"/>
    <lineage>
        <taxon>Viruses</taxon>
        <taxon>Duplodnaviria</taxon>
        <taxon>Heunggongvirae</taxon>
        <taxon>Uroviricota</taxon>
        <taxon>Caudoviricetes</taxon>
    </lineage>
</organism>
<name>A0A8S5LLQ5_9CAUD</name>